<dbReference type="InterPro" id="IPR036890">
    <property type="entry name" value="HATPase_C_sf"/>
</dbReference>
<keyword evidence="7" id="KW-0812">Transmembrane</keyword>
<dbReference type="EMBL" id="JAMDMJ010000008">
    <property type="protein sequence ID" value="MCY9595497.1"/>
    <property type="molecule type" value="Genomic_DNA"/>
</dbReference>
<dbReference type="EMBL" id="CP026520">
    <property type="protein sequence ID" value="QAV17268.1"/>
    <property type="molecule type" value="Genomic_DNA"/>
</dbReference>
<proteinExistence type="predicted"/>
<dbReference type="Proteomes" id="UP000288943">
    <property type="component" value="Chromosome"/>
</dbReference>
<keyword evidence="5 9" id="KW-0418">Kinase</keyword>
<protein>
    <submittedName>
        <fullName evidence="10">HAMP domain-containing protein</fullName>
    </submittedName>
    <submittedName>
        <fullName evidence="9">Histidine kinase</fullName>
    </submittedName>
</protein>
<evidence type="ECO:0000259" key="8">
    <source>
        <dbReference type="PROSITE" id="PS50885"/>
    </source>
</evidence>
<organism evidence="10 11">
    <name type="scientific">Paenibacillus chitinolyticus</name>
    <dbReference type="NCBI Taxonomy" id="79263"/>
    <lineage>
        <taxon>Bacteria</taxon>
        <taxon>Bacillati</taxon>
        <taxon>Bacillota</taxon>
        <taxon>Bacilli</taxon>
        <taxon>Bacillales</taxon>
        <taxon>Paenibacillaceae</taxon>
        <taxon>Paenibacillus</taxon>
    </lineage>
</organism>
<keyword evidence="6 7" id="KW-0472">Membrane</keyword>
<dbReference type="Pfam" id="PF02518">
    <property type="entry name" value="HATPase_c"/>
    <property type="match status" value="1"/>
</dbReference>
<evidence type="ECO:0000313" key="10">
    <source>
        <dbReference type="EMBL" id="QAV17268.1"/>
    </source>
</evidence>
<reference evidence="9 12" key="2">
    <citation type="submission" date="2022-05" db="EMBL/GenBank/DDBJ databases">
        <title>Genome Sequencing of Bee-Associated Microbes.</title>
        <authorList>
            <person name="Dunlap C."/>
        </authorList>
    </citation>
    <scope>NUCLEOTIDE SEQUENCE [LARGE SCALE GENOMIC DNA]</scope>
    <source>
        <strain evidence="9 12">NRRL B-23120</strain>
    </source>
</reference>
<dbReference type="Pfam" id="PF00672">
    <property type="entry name" value="HAMP"/>
    <property type="match status" value="1"/>
</dbReference>
<dbReference type="PANTHER" id="PTHR34220">
    <property type="entry name" value="SENSOR HISTIDINE KINASE YPDA"/>
    <property type="match status" value="1"/>
</dbReference>
<evidence type="ECO:0000313" key="9">
    <source>
        <dbReference type="EMBL" id="MCY9595497.1"/>
    </source>
</evidence>
<dbReference type="SMART" id="SM00304">
    <property type="entry name" value="HAMP"/>
    <property type="match status" value="1"/>
</dbReference>
<keyword evidence="3" id="KW-0597">Phosphoprotein</keyword>
<dbReference type="InterPro" id="IPR010559">
    <property type="entry name" value="Sig_transdc_His_kin_internal"/>
</dbReference>
<dbReference type="OrthoDB" id="2770831at2"/>
<evidence type="ECO:0000256" key="1">
    <source>
        <dbReference type="ARBA" id="ARBA00004651"/>
    </source>
</evidence>
<dbReference type="AlphaFoldDB" id="A0A410WS87"/>
<dbReference type="InterPro" id="IPR003594">
    <property type="entry name" value="HATPase_dom"/>
</dbReference>
<evidence type="ECO:0000256" key="5">
    <source>
        <dbReference type="ARBA" id="ARBA00022777"/>
    </source>
</evidence>
<keyword evidence="12" id="KW-1185">Reference proteome</keyword>
<dbReference type="InterPro" id="IPR050640">
    <property type="entry name" value="Bact_2-comp_sensor_kinase"/>
</dbReference>
<dbReference type="InterPro" id="IPR003660">
    <property type="entry name" value="HAMP_dom"/>
</dbReference>
<dbReference type="SUPFAM" id="SSF55874">
    <property type="entry name" value="ATPase domain of HSP90 chaperone/DNA topoisomerase II/histidine kinase"/>
    <property type="match status" value="1"/>
</dbReference>
<dbReference type="GO" id="GO:0005886">
    <property type="term" value="C:plasma membrane"/>
    <property type="evidence" value="ECO:0007669"/>
    <property type="project" value="UniProtKB-SubCell"/>
</dbReference>
<evidence type="ECO:0000313" key="12">
    <source>
        <dbReference type="Proteomes" id="UP001527202"/>
    </source>
</evidence>
<comment type="subcellular location">
    <subcellularLocation>
        <location evidence="1">Cell membrane</location>
        <topology evidence="1">Multi-pass membrane protein</topology>
    </subcellularLocation>
</comment>
<dbReference type="GO" id="GO:0000155">
    <property type="term" value="F:phosphorelay sensor kinase activity"/>
    <property type="evidence" value="ECO:0007669"/>
    <property type="project" value="InterPro"/>
</dbReference>
<evidence type="ECO:0000256" key="4">
    <source>
        <dbReference type="ARBA" id="ARBA00022679"/>
    </source>
</evidence>
<dbReference type="SUPFAM" id="SSF158472">
    <property type="entry name" value="HAMP domain-like"/>
    <property type="match status" value="1"/>
</dbReference>
<accession>A0A410WS87</accession>
<evidence type="ECO:0000256" key="7">
    <source>
        <dbReference type="SAM" id="Phobius"/>
    </source>
</evidence>
<dbReference type="CDD" id="cd06225">
    <property type="entry name" value="HAMP"/>
    <property type="match status" value="1"/>
</dbReference>
<evidence type="ECO:0000256" key="2">
    <source>
        <dbReference type="ARBA" id="ARBA00022475"/>
    </source>
</evidence>
<evidence type="ECO:0000256" key="6">
    <source>
        <dbReference type="ARBA" id="ARBA00023136"/>
    </source>
</evidence>
<sequence>MLQSSFYRKIQFSFLIFILLPIVTVSSLAYITIKRTTMDKMEAANQSILQLMTKDIEKLLDDISFASHFYVQNEEIRDNLREIQGMTGIHTFDDFNKYTKIRNSYDQVSINALNKYVRLFLVNDTGFIVPYMDVGSGQTLPQMENDWRTVKPRIVLDNPTSIQWLGTVAGSGPDKDTYYYLSRVIRDTDTGGLLGTLMIGISSTYFDPYFSSSTSGQFTLFEKNGQRIAGNASIAFTEPELPQKQGDRNIRSEAIIAQGNWKLVYETPEKTATGQITKTFFVSAMALAVFIIMFLMLSFFLARSLHRPIRKLQRIAHQFGEGNRSIRFPDKGRDEISDLGRSFNSMLDEINGLIAGIETEQEQKRVLELQALFAQIRPHFLLNTLNSIKCSLYVSEDKLHGRMIDSLSSLLRAYMRVNEPSTLRSESALLKHYLEIMNMRNDLALELSVRIPAELERQPMPMLLLQPIVENAVVHGFVDKEEGGLLELTAERAEDRVVIRISDNGRGMTDGQLRELQAVLNQDPDQQSSYRRVGLLNVLQRMRLTYGMSAEMGMERSENGGVTVRLSFPIQPLEGESHV</sequence>
<dbReference type="Proteomes" id="UP001527202">
    <property type="component" value="Unassembled WGS sequence"/>
</dbReference>
<dbReference type="Pfam" id="PF06580">
    <property type="entry name" value="His_kinase"/>
    <property type="match status" value="1"/>
</dbReference>
<feature type="domain" description="HAMP" evidence="8">
    <location>
        <begin position="303"/>
        <end position="355"/>
    </location>
</feature>
<evidence type="ECO:0000256" key="3">
    <source>
        <dbReference type="ARBA" id="ARBA00022553"/>
    </source>
</evidence>
<feature type="transmembrane region" description="Helical" evidence="7">
    <location>
        <begin position="280"/>
        <end position="302"/>
    </location>
</feature>
<gene>
    <name evidence="9" type="ORF">M5X16_06925</name>
    <name evidence="10" type="ORF">PC41400_06155</name>
</gene>
<keyword evidence="7" id="KW-1133">Transmembrane helix</keyword>
<dbReference type="PANTHER" id="PTHR34220:SF7">
    <property type="entry name" value="SENSOR HISTIDINE KINASE YPDA"/>
    <property type="match status" value="1"/>
</dbReference>
<keyword evidence="2" id="KW-1003">Cell membrane</keyword>
<keyword evidence="4" id="KW-0808">Transferase</keyword>
<name>A0A410WS87_9BACL</name>
<dbReference type="KEGG" id="pchi:PC41400_06155"/>
<dbReference type="Gene3D" id="3.30.565.10">
    <property type="entry name" value="Histidine kinase-like ATPase, C-terminal domain"/>
    <property type="match status" value="1"/>
</dbReference>
<feature type="transmembrane region" description="Helical" evidence="7">
    <location>
        <begin position="12"/>
        <end position="33"/>
    </location>
</feature>
<evidence type="ECO:0000313" key="11">
    <source>
        <dbReference type="Proteomes" id="UP000288943"/>
    </source>
</evidence>
<reference evidence="10 11" key="1">
    <citation type="submission" date="2018-01" db="EMBL/GenBank/DDBJ databases">
        <title>The whole genome sequencing and assembly of Paenibacillus chitinolyticus KCCM 41400 strain.</title>
        <authorList>
            <person name="Kim J.-Y."/>
            <person name="Park M.-K."/>
            <person name="Lee Y.-J."/>
            <person name="Yi H."/>
            <person name="Bahn Y.-S."/>
            <person name="Kim J.F."/>
            <person name="Lee D.-W."/>
        </authorList>
    </citation>
    <scope>NUCLEOTIDE SEQUENCE [LARGE SCALE GENOMIC DNA]</scope>
    <source>
        <strain evidence="10 11">KCCM 41400</strain>
    </source>
</reference>
<dbReference type="PROSITE" id="PS50885">
    <property type="entry name" value="HAMP"/>
    <property type="match status" value="1"/>
</dbReference>
<dbReference type="GeneID" id="95374399"/>
<dbReference type="RefSeq" id="WP_042229700.1">
    <property type="nucleotide sequence ID" value="NZ_CP026520.1"/>
</dbReference>
<dbReference type="Gene3D" id="6.10.340.10">
    <property type="match status" value="1"/>
</dbReference>